<dbReference type="PANTHER" id="PTHR16840:SF3">
    <property type="entry name" value="GROWTH ARREST-SPECIFIC PROTEIN 1"/>
    <property type="match status" value="1"/>
</dbReference>
<keyword evidence="2" id="KW-1003">Cell membrane</keyword>
<feature type="domain" description="GDNF/GAS1" evidence="7">
    <location>
        <begin position="127"/>
        <end position="200"/>
    </location>
</feature>
<evidence type="ECO:0000256" key="4">
    <source>
        <dbReference type="ARBA" id="ARBA00023136"/>
    </source>
</evidence>
<comment type="subcellular location">
    <subcellularLocation>
        <location evidence="1">Cell membrane</location>
    </subcellularLocation>
</comment>
<evidence type="ECO:0000259" key="7">
    <source>
        <dbReference type="Pfam" id="PF02351"/>
    </source>
</evidence>
<organism evidence="8 9">
    <name type="scientific">Aromia moschata</name>
    <dbReference type="NCBI Taxonomy" id="1265417"/>
    <lineage>
        <taxon>Eukaryota</taxon>
        <taxon>Metazoa</taxon>
        <taxon>Ecdysozoa</taxon>
        <taxon>Arthropoda</taxon>
        <taxon>Hexapoda</taxon>
        <taxon>Insecta</taxon>
        <taxon>Pterygota</taxon>
        <taxon>Neoptera</taxon>
        <taxon>Endopterygota</taxon>
        <taxon>Coleoptera</taxon>
        <taxon>Polyphaga</taxon>
        <taxon>Cucujiformia</taxon>
        <taxon>Chrysomeloidea</taxon>
        <taxon>Cerambycidae</taxon>
        <taxon>Cerambycinae</taxon>
        <taxon>Callichromatini</taxon>
        <taxon>Aromia</taxon>
    </lineage>
</organism>
<evidence type="ECO:0000256" key="1">
    <source>
        <dbReference type="ARBA" id="ARBA00004236"/>
    </source>
</evidence>
<dbReference type="Proteomes" id="UP001162162">
    <property type="component" value="Unassembled WGS sequence"/>
</dbReference>
<sequence length="262" mass="29477">MIRSMLTGQQINKQVGMWFIMLSVASLAGVASSIPCEEARLKCAYRMGCGMALQNYLVGCSSVLQGPYPTHCPEICQHSLIALLSTEEGNDLMKCECSDEYCEDQKDRSEVCRPQVMHSMNQVVVPCRVAQWICAADAECSTAFDYYNRYCRAMFHGKKCTARCHNSISILRRQEKATKLTVCRCDGTEDYDCRAIQRNMDKLCFHQRHNKTHHHHQQPQQPKGETVPTVVLVSGCEGAITRRRAAATWLVLTILAGYLSVT</sequence>
<feature type="signal peptide" evidence="6">
    <location>
        <begin position="1"/>
        <end position="33"/>
    </location>
</feature>
<gene>
    <name evidence="8" type="ORF">NQ318_006233</name>
</gene>
<dbReference type="InterPro" id="IPR039596">
    <property type="entry name" value="GAS1"/>
</dbReference>
<dbReference type="PANTHER" id="PTHR16840">
    <property type="entry name" value="GROWTH ARREST-SPECIFIC PROTEIN 1"/>
    <property type="match status" value="1"/>
</dbReference>
<evidence type="ECO:0000256" key="2">
    <source>
        <dbReference type="ARBA" id="ARBA00022475"/>
    </source>
</evidence>
<protein>
    <recommendedName>
        <fullName evidence="7">GDNF/GAS1 domain-containing protein</fullName>
    </recommendedName>
</protein>
<dbReference type="AlphaFoldDB" id="A0AAV8XW53"/>
<evidence type="ECO:0000256" key="6">
    <source>
        <dbReference type="SAM" id="SignalP"/>
    </source>
</evidence>
<evidence type="ECO:0000256" key="5">
    <source>
        <dbReference type="ARBA" id="ARBA00023180"/>
    </source>
</evidence>
<keyword evidence="3 6" id="KW-0732">Signal</keyword>
<proteinExistence type="predicted"/>
<dbReference type="GO" id="GO:0051726">
    <property type="term" value="P:regulation of cell cycle"/>
    <property type="evidence" value="ECO:0007669"/>
    <property type="project" value="InterPro"/>
</dbReference>
<dbReference type="GO" id="GO:0005886">
    <property type="term" value="C:plasma membrane"/>
    <property type="evidence" value="ECO:0007669"/>
    <property type="project" value="UniProtKB-SubCell"/>
</dbReference>
<evidence type="ECO:0000313" key="9">
    <source>
        <dbReference type="Proteomes" id="UP001162162"/>
    </source>
</evidence>
<feature type="chain" id="PRO_5043900094" description="GDNF/GAS1 domain-containing protein" evidence="6">
    <location>
        <begin position="34"/>
        <end position="262"/>
    </location>
</feature>
<dbReference type="EMBL" id="JAPWTK010000319">
    <property type="protein sequence ID" value="KAJ8942603.1"/>
    <property type="molecule type" value="Genomic_DNA"/>
</dbReference>
<name>A0AAV8XW53_9CUCU</name>
<evidence type="ECO:0000313" key="8">
    <source>
        <dbReference type="EMBL" id="KAJ8942603.1"/>
    </source>
</evidence>
<evidence type="ECO:0000256" key="3">
    <source>
        <dbReference type="ARBA" id="ARBA00022729"/>
    </source>
</evidence>
<keyword evidence="9" id="KW-1185">Reference proteome</keyword>
<dbReference type="InterPro" id="IPR016017">
    <property type="entry name" value="GDNF/GAS1"/>
</dbReference>
<comment type="caution">
    <text evidence="8">The sequence shown here is derived from an EMBL/GenBank/DDBJ whole genome shotgun (WGS) entry which is preliminary data.</text>
</comment>
<reference evidence="8" key="1">
    <citation type="journal article" date="2023" name="Insect Mol. Biol.">
        <title>Genome sequencing provides insights into the evolution of gene families encoding plant cell wall-degrading enzymes in longhorned beetles.</title>
        <authorList>
            <person name="Shin N.R."/>
            <person name="Okamura Y."/>
            <person name="Kirsch R."/>
            <person name="Pauchet Y."/>
        </authorList>
    </citation>
    <scope>NUCLEOTIDE SEQUENCE</scope>
    <source>
        <strain evidence="8">AMC_N1</strain>
    </source>
</reference>
<keyword evidence="5" id="KW-0325">Glycoprotein</keyword>
<accession>A0AAV8XW53</accession>
<dbReference type="Pfam" id="PF02351">
    <property type="entry name" value="GDNF"/>
    <property type="match status" value="1"/>
</dbReference>
<keyword evidence="4" id="KW-0472">Membrane</keyword>